<organism evidence="1 2">
    <name type="scientific">Photobacterium aphoticum</name>
    <dbReference type="NCBI Taxonomy" id="754436"/>
    <lineage>
        <taxon>Bacteria</taxon>
        <taxon>Pseudomonadati</taxon>
        <taxon>Pseudomonadota</taxon>
        <taxon>Gammaproteobacteria</taxon>
        <taxon>Vibrionales</taxon>
        <taxon>Vibrionaceae</taxon>
        <taxon>Photobacterium</taxon>
    </lineage>
</organism>
<evidence type="ECO:0000313" key="1">
    <source>
        <dbReference type="EMBL" id="GAL03082.1"/>
    </source>
</evidence>
<dbReference type="PROSITE" id="PS51257">
    <property type="entry name" value="PROKAR_LIPOPROTEIN"/>
    <property type="match status" value="1"/>
</dbReference>
<dbReference type="eggNOG" id="ENOG5031NYU">
    <property type="taxonomic scope" value="Bacteria"/>
</dbReference>
<dbReference type="AlphaFoldDB" id="A0A090R619"/>
<dbReference type="STRING" id="754436.JCM19237_5975"/>
<protein>
    <recommendedName>
        <fullName evidence="3">Lipoprotein</fullName>
    </recommendedName>
</protein>
<sequence>MGRHWVVVMMCSLLVACISSFYSKPEPVLGEDIATISEEYVKATRGGLLDFTAVIPAKVYHPKDGYIHYERLWCLDSDKGSVEEYQALISKVCRLKSGEMKGEWCVSDNGQQPLFSAVMELNGTTCTGGDPASIIHTLEPISSVNSAEWLLSAEALGFQKGQ</sequence>
<gene>
    <name evidence="1" type="ORF">JCM19237_5975</name>
</gene>
<evidence type="ECO:0000313" key="2">
    <source>
        <dbReference type="Proteomes" id="UP000029227"/>
    </source>
</evidence>
<accession>A0A090R619</accession>
<dbReference type="EMBL" id="BBMN01000001">
    <property type="protein sequence ID" value="GAL03082.1"/>
    <property type="molecule type" value="Genomic_DNA"/>
</dbReference>
<comment type="caution">
    <text evidence="1">The sequence shown here is derived from an EMBL/GenBank/DDBJ whole genome shotgun (WGS) entry which is preliminary data.</text>
</comment>
<dbReference type="Proteomes" id="UP000029227">
    <property type="component" value="Unassembled WGS sequence"/>
</dbReference>
<reference evidence="1 2" key="1">
    <citation type="journal article" date="2014" name="Genome Announc.">
        <title>Draft Genome Sequences of Two Vibrionaceae Species, Vibrio ponticus C121 and Photobacterium aphoticum C119, Isolated as Coral Reef Microbiota.</title>
        <authorList>
            <person name="Al-saari N."/>
            <person name="Meirelles P.M."/>
            <person name="Mino S."/>
            <person name="Suda W."/>
            <person name="Oshima K."/>
            <person name="Hattori M."/>
            <person name="Ohkuma M."/>
            <person name="Thompson F.L."/>
            <person name="Gomez-Gil B."/>
            <person name="Sawabe T."/>
            <person name="Sawabe T."/>
        </authorList>
    </citation>
    <scope>NUCLEOTIDE SEQUENCE [LARGE SCALE GENOMIC DNA]</scope>
    <source>
        <strain evidence="1 2">JCM 19237</strain>
    </source>
</reference>
<name>A0A090R619_9GAMM</name>
<evidence type="ECO:0008006" key="3">
    <source>
        <dbReference type="Google" id="ProtNLM"/>
    </source>
</evidence>
<proteinExistence type="predicted"/>